<accession>A0ABP4WWZ5</accession>
<dbReference type="InterPro" id="IPR001054">
    <property type="entry name" value="A/G_cyclase"/>
</dbReference>
<dbReference type="Gene3D" id="3.40.50.300">
    <property type="entry name" value="P-loop containing nucleotide triphosphate hydrolases"/>
    <property type="match status" value="1"/>
</dbReference>
<dbReference type="SUPFAM" id="SSF55073">
    <property type="entry name" value="Nucleotide cyclase"/>
    <property type="match status" value="1"/>
</dbReference>
<dbReference type="SUPFAM" id="SSF48452">
    <property type="entry name" value="TPR-like"/>
    <property type="match status" value="1"/>
</dbReference>
<dbReference type="CDD" id="cd07302">
    <property type="entry name" value="CHD"/>
    <property type="match status" value="1"/>
</dbReference>
<comment type="caution">
    <text evidence="2">The sequence shown here is derived from an EMBL/GenBank/DDBJ whole genome shotgun (WGS) entry which is preliminary data.</text>
</comment>
<reference evidence="3" key="1">
    <citation type="journal article" date="2019" name="Int. J. Syst. Evol. Microbiol.">
        <title>The Global Catalogue of Microorganisms (GCM) 10K type strain sequencing project: providing services to taxonomists for standard genome sequencing and annotation.</title>
        <authorList>
            <consortium name="The Broad Institute Genomics Platform"/>
            <consortium name="The Broad Institute Genome Sequencing Center for Infectious Disease"/>
            <person name="Wu L."/>
            <person name="Ma J."/>
        </authorList>
    </citation>
    <scope>NUCLEOTIDE SEQUENCE [LARGE SCALE GENOMIC DNA]</scope>
    <source>
        <strain evidence="3">JCM 13249</strain>
    </source>
</reference>
<sequence length="911" mass="96863">MPARPDLPSGLVTFLFTDIEGSTRLAQLLGADYRPLLAEHRRILRHALSAGGGVELFTEGDSLFVVFADATAALSACAEAQRALAAHEWKPLRPKVRMGLHSGYAEPHGGEYASPEVHRAARVAAAAHGNQVLCSSATARLVAGSDLDLIDLGLYQLRGFDGQERLLQLSAPGLERDFPRPRTQAATPHNLPTPSSTFVGRAQEQAELRGLLRGHRLVNLVGTGGAGKTRLALELSKELVPAFTDGVWFVDLATVGDAHLVPVAVAEAVGVRPEPGRPVLDTLAEYAATRAMMLVLDTCEAHLSAVGAVVTRLLAAGKGVQVLATSREPLAVPGELVWRIPPLETTSGTAGTPDAVALLLERAAAARGGRLARTDELAHLHRVAQRLDGLPLALELAAARLRLLSAGQLADRLDDMLATLDAAALPGTADEAGGVGDTPGVRANRHATLRATFDWSYRTLPEPAASLLRQLAVFASPMDLGTVEWIAGPEALPLLTILVDKSLMVADPQGSGGQPTYRLLDPIRAFALRELAAAGQEAAARDKHLGWVQHALSRVRTGSDGRPRTLSTYPFDALAAEARAALHWCVQEGRCRDGLRVAVALGEWWRERGLAREGRIWLYRLFERSVTSGEEIPDGELAVAYHGYARYAGLDGQPGEQLRLLVQAEEFAWRTGKASLIARASASRGEALVALGREDEAERACRDVLDWARARHAEAEALPATFTLAHLLWRRGALAEAATELGQARGAANADPTERANRTIDLMLGLVALSRSDLVAAHDHLVVALRSRMTHGFHGGVCEALSAMAVRCALGGELATAAKLFGAAQGARAQLRTATDMLGRFGLRHEGAVRTAMGDAAFDAAYGEGALLTLAEATTVALAVDHPDLLHQLDRFAAADLEATAELPVARRLAS</sequence>
<dbReference type="Gene3D" id="3.30.70.1230">
    <property type="entry name" value="Nucleotide cyclase"/>
    <property type="match status" value="1"/>
</dbReference>
<dbReference type="PANTHER" id="PTHR47691:SF3">
    <property type="entry name" value="HTH-TYPE TRANSCRIPTIONAL REGULATOR RV0890C-RELATED"/>
    <property type="match status" value="1"/>
</dbReference>
<evidence type="ECO:0000259" key="1">
    <source>
        <dbReference type="PROSITE" id="PS50125"/>
    </source>
</evidence>
<protein>
    <recommendedName>
        <fullName evidence="1">Guanylate cyclase domain-containing protein</fullName>
    </recommendedName>
</protein>
<proteinExistence type="predicted"/>
<dbReference type="InterPro" id="IPR011990">
    <property type="entry name" value="TPR-like_helical_dom_sf"/>
</dbReference>
<dbReference type="InterPro" id="IPR058852">
    <property type="entry name" value="HTH_77"/>
</dbReference>
<evidence type="ECO:0000313" key="2">
    <source>
        <dbReference type="EMBL" id="GAA1762110.1"/>
    </source>
</evidence>
<dbReference type="Pfam" id="PF25872">
    <property type="entry name" value="HTH_77"/>
    <property type="match status" value="1"/>
</dbReference>
<dbReference type="PROSITE" id="PS50125">
    <property type="entry name" value="GUANYLATE_CYCLASE_2"/>
    <property type="match status" value="1"/>
</dbReference>
<dbReference type="Proteomes" id="UP001500655">
    <property type="component" value="Unassembled WGS sequence"/>
</dbReference>
<gene>
    <name evidence="2" type="ORF">GCM10009681_36550</name>
</gene>
<organism evidence="2 3">
    <name type="scientific">Luedemannella helvata</name>
    <dbReference type="NCBI Taxonomy" id="349315"/>
    <lineage>
        <taxon>Bacteria</taxon>
        <taxon>Bacillati</taxon>
        <taxon>Actinomycetota</taxon>
        <taxon>Actinomycetes</taxon>
        <taxon>Micromonosporales</taxon>
        <taxon>Micromonosporaceae</taxon>
        <taxon>Luedemannella</taxon>
    </lineage>
</organism>
<dbReference type="SMART" id="SM00044">
    <property type="entry name" value="CYCc"/>
    <property type="match status" value="1"/>
</dbReference>
<evidence type="ECO:0000313" key="3">
    <source>
        <dbReference type="Proteomes" id="UP001500655"/>
    </source>
</evidence>
<dbReference type="Gene3D" id="1.25.40.10">
    <property type="entry name" value="Tetratricopeptide repeat domain"/>
    <property type="match status" value="1"/>
</dbReference>
<dbReference type="SUPFAM" id="SSF52540">
    <property type="entry name" value="P-loop containing nucleoside triphosphate hydrolases"/>
    <property type="match status" value="1"/>
</dbReference>
<dbReference type="EMBL" id="BAAALS010000017">
    <property type="protein sequence ID" value="GAA1762110.1"/>
    <property type="molecule type" value="Genomic_DNA"/>
</dbReference>
<dbReference type="InterPro" id="IPR029787">
    <property type="entry name" value="Nucleotide_cyclase"/>
</dbReference>
<name>A0ABP4WWZ5_9ACTN</name>
<feature type="domain" description="Guanylate cyclase" evidence="1">
    <location>
        <begin position="13"/>
        <end position="124"/>
    </location>
</feature>
<dbReference type="InterPro" id="IPR027417">
    <property type="entry name" value="P-loop_NTPase"/>
</dbReference>
<dbReference type="PANTHER" id="PTHR47691">
    <property type="entry name" value="REGULATOR-RELATED"/>
    <property type="match status" value="1"/>
</dbReference>
<dbReference type="RefSeq" id="WP_344083145.1">
    <property type="nucleotide sequence ID" value="NZ_BAAALS010000017.1"/>
</dbReference>
<keyword evidence="3" id="KW-1185">Reference proteome</keyword>